<comment type="caution">
    <text evidence="1">The sequence shown here is derived from an EMBL/GenBank/DDBJ whole genome shotgun (WGS) entry which is preliminary data.</text>
</comment>
<dbReference type="RefSeq" id="WP_160980554.1">
    <property type="nucleotide sequence ID" value="NZ_WVHK01000058.1"/>
</dbReference>
<accession>A0A6I4YEI4</accession>
<keyword evidence="2" id="KW-1185">Reference proteome</keyword>
<organism evidence="1 2">
    <name type="scientific">Deinococcus xianganensis</name>
    <dbReference type="NCBI Taxonomy" id="1507289"/>
    <lineage>
        <taxon>Bacteria</taxon>
        <taxon>Thermotogati</taxon>
        <taxon>Deinococcota</taxon>
        <taxon>Deinococci</taxon>
        <taxon>Deinococcales</taxon>
        <taxon>Deinococcaceae</taxon>
        <taxon>Deinococcus</taxon>
    </lineage>
</organism>
<dbReference type="Proteomes" id="UP000430519">
    <property type="component" value="Unassembled WGS sequence"/>
</dbReference>
<evidence type="ECO:0000313" key="2">
    <source>
        <dbReference type="Proteomes" id="UP000430519"/>
    </source>
</evidence>
<sequence>MPSEHDLITAQEAARIYREHNPILTPREQAQREVDTLIRGYLLAAARKGTFLDLNLDRVDLTAEIALEFNRLGFGVTYELLDGVPNGKMRVRWPEAPWAHTKVPPVPPPPPRTVETFTPWHVRLRRRLGLA</sequence>
<name>A0A6I4YEI4_9DEIO</name>
<proteinExistence type="predicted"/>
<protein>
    <submittedName>
        <fullName evidence="1">Uncharacterized protein</fullName>
    </submittedName>
</protein>
<dbReference type="EMBL" id="WVHK01000058">
    <property type="protein sequence ID" value="MXV20779.1"/>
    <property type="molecule type" value="Genomic_DNA"/>
</dbReference>
<dbReference type="AlphaFoldDB" id="A0A6I4YEI4"/>
<reference evidence="1 2" key="1">
    <citation type="submission" date="2019-11" db="EMBL/GenBank/DDBJ databases">
        <title>Genome sequence of Deinococcus xianganensis Y35, AI-2 producing algicidal bacterium, isolated from lake water.</title>
        <authorList>
            <person name="Li Y."/>
        </authorList>
    </citation>
    <scope>NUCLEOTIDE SEQUENCE [LARGE SCALE GENOMIC DNA]</scope>
    <source>
        <strain evidence="1 2">Y35</strain>
    </source>
</reference>
<evidence type="ECO:0000313" key="1">
    <source>
        <dbReference type="EMBL" id="MXV20779.1"/>
    </source>
</evidence>
<gene>
    <name evidence="1" type="ORF">GLX28_14165</name>
</gene>